<dbReference type="InterPro" id="IPR041373">
    <property type="entry name" value="RT_RNaseH"/>
</dbReference>
<evidence type="ECO:0000259" key="12">
    <source>
        <dbReference type="PROSITE" id="PS50994"/>
    </source>
</evidence>
<keyword evidence="3" id="KW-0548">Nucleotidyltransferase</keyword>
<dbReference type="InterPro" id="IPR050951">
    <property type="entry name" value="Retrovirus_Pol_polyprotein"/>
</dbReference>
<keyword evidence="9" id="KW-0175">Coiled coil</keyword>
<evidence type="ECO:0000256" key="8">
    <source>
        <dbReference type="PROSITE-ProRule" id="PRU00047"/>
    </source>
</evidence>
<dbReference type="PROSITE" id="PS50158">
    <property type="entry name" value="ZF_CCHC"/>
    <property type="match status" value="1"/>
</dbReference>
<dbReference type="GO" id="GO:0004519">
    <property type="term" value="F:endonuclease activity"/>
    <property type="evidence" value="ECO:0007669"/>
    <property type="project" value="UniProtKB-KW"/>
</dbReference>
<evidence type="ECO:0000256" key="3">
    <source>
        <dbReference type="ARBA" id="ARBA00022695"/>
    </source>
</evidence>
<keyword evidence="8" id="KW-0863">Zinc-finger</keyword>
<evidence type="ECO:0000256" key="2">
    <source>
        <dbReference type="ARBA" id="ARBA00022679"/>
    </source>
</evidence>
<dbReference type="Gene3D" id="3.10.10.10">
    <property type="entry name" value="HIV Type 1 Reverse Transcriptase, subunit A, domain 1"/>
    <property type="match status" value="1"/>
</dbReference>
<accession>V8NGD9</accession>
<feature type="transmembrane region" description="Helical" evidence="10">
    <location>
        <begin position="1107"/>
        <end position="1134"/>
    </location>
</feature>
<dbReference type="CDD" id="cd00303">
    <property type="entry name" value="retropepsin_like"/>
    <property type="match status" value="1"/>
</dbReference>
<keyword evidence="5" id="KW-0255">Endonuclease</keyword>
<keyword evidence="2" id="KW-0808">Transferase</keyword>
<reference evidence="13 14" key="1">
    <citation type="journal article" date="2013" name="Proc. Natl. Acad. Sci. U.S.A.">
        <title>The king cobra genome reveals dynamic gene evolution and adaptation in the snake venom system.</title>
        <authorList>
            <person name="Vonk F.J."/>
            <person name="Casewell N.R."/>
            <person name="Henkel C.V."/>
            <person name="Heimberg A.M."/>
            <person name="Jansen H.J."/>
            <person name="McCleary R.J."/>
            <person name="Kerkkamp H.M."/>
            <person name="Vos R.A."/>
            <person name="Guerreiro I."/>
            <person name="Calvete J.J."/>
            <person name="Wuster W."/>
            <person name="Woods A.E."/>
            <person name="Logan J.M."/>
            <person name="Harrison R.A."/>
            <person name="Castoe T.A."/>
            <person name="de Koning A.P."/>
            <person name="Pollock D.D."/>
            <person name="Yandell M."/>
            <person name="Calderon D."/>
            <person name="Renjifo C."/>
            <person name="Currier R.B."/>
            <person name="Salgado D."/>
            <person name="Pla D."/>
            <person name="Sanz L."/>
            <person name="Hyder A.S."/>
            <person name="Ribeiro J.M."/>
            <person name="Arntzen J.W."/>
            <person name="van den Thillart G.E."/>
            <person name="Boetzer M."/>
            <person name="Pirovano W."/>
            <person name="Dirks R.P."/>
            <person name="Spaink H.P."/>
            <person name="Duboule D."/>
            <person name="McGlinn E."/>
            <person name="Kini R.M."/>
            <person name="Richardson M.K."/>
        </authorList>
    </citation>
    <scope>NUCLEOTIDE SEQUENCE</scope>
    <source>
        <tissue evidence="13">Blood</tissue>
    </source>
</reference>
<dbReference type="InterPro" id="IPR043128">
    <property type="entry name" value="Rev_trsase/Diguanyl_cyclase"/>
</dbReference>
<feature type="coiled-coil region" evidence="9">
    <location>
        <begin position="1"/>
        <end position="28"/>
    </location>
</feature>
<dbReference type="InterPro" id="IPR001584">
    <property type="entry name" value="Integrase_cat-core"/>
</dbReference>
<dbReference type="InterPro" id="IPR000477">
    <property type="entry name" value="RT_dom"/>
</dbReference>
<dbReference type="AlphaFoldDB" id="V8NGD9"/>
<name>V8NGD9_OPHHA</name>
<evidence type="ECO:0000256" key="5">
    <source>
        <dbReference type="ARBA" id="ARBA00022759"/>
    </source>
</evidence>
<dbReference type="PANTHER" id="PTHR37984">
    <property type="entry name" value="PROTEIN CBG26694"/>
    <property type="match status" value="1"/>
</dbReference>
<keyword evidence="4" id="KW-0540">Nuclease</keyword>
<evidence type="ECO:0000256" key="1">
    <source>
        <dbReference type="ARBA" id="ARBA00010879"/>
    </source>
</evidence>
<keyword evidence="10" id="KW-0812">Transmembrane</keyword>
<dbReference type="OrthoDB" id="8052860at2759"/>
<keyword evidence="6" id="KW-0378">Hydrolase</keyword>
<proteinExistence type="inferred from homology"/>
<dbReference type="InterPro" id="IPR001878">
    <property type="entry name" value="Znf_CCHC"/>
</dbReference>
<dbReference type="InterPro" id="IPR036397">
    <property type="entry name" value="RNaseH_sf"/>
</dbReference>
<dbReference type="GO" id="GO:0008270">
    <property type="term" value="F:zinc ion binding"/>
    <property type="evidence" value="ECO:0007669"/>
    <property type="project" value="UniProtKB-KW"/>
</dbReference>
<comment type="similarity">
    <text evidence="1">Belongs to the beta type-B retroviral polymerase family. HERV class-II K(HML-2) pol subfamily.</text>
</comment>
<dbReference type="Pfam" id="PF00078">
    <property type="entry name" value="RVT_1"/>
    <property type="match status" value="1"/>
</dbReference>
<sequence length="1165" mass="130403">MDQLRADNAQLSQQVALLTAQVAQMQAARPCRKCPVAVPDKFDGPLAQFPAFFGQCQLYMSLWPEDFPTECVFVLMLGFSSDGCDDGRMEVPLKEPMQLGVARPRLTQAEKVRCHCDGLCLYCGNQGHFVAKCPVKTSTAATPVVAGNGHRLAYWGPPSSPTLPSPPPLTSSTSPPLSLLVKHLVLPASVFMPGVGAVEIQALVNSGATANFMDAHFVRAVVHSSGTGVPARPVVAATKPLCMRIGQHVEEAVFYIAAVPHFPVVLGLEWLQAHDPQIVWSSGVVQFLDRKCATHCLHSCVGSVATPVDLDLPAELVDFADVFGEKEADQLPPYRAYDCPIDLLPNVKLPVGPIYSLSEPELAALRDFTNKNLRKGFIQPSTSPLAALVLFVKKKSGELRLYCDYHKLNAITVRNQYPLPLIPELIEQLCQAKIFMKLDLRRAYNLVHIHAGDKWKTAFRMRYSHFDYTVMPFGLTNAPAVFLHFMNEHWQHVRLVLQLLCENHLFAKREKCQFAQTTIDFLGHRISPAGVEMDPEKIESLQAFVNYYRTFIPRFAALTAPLSNLLKKGEKFHWGAEEQTAFEALKVAFASEPILKHPDPGQPFVVETDTSDVAVGAVLLQAYAPPGTLFLCTYNSRKLSAPELNYMIWDKELLAIKVTFETWRHNLEGAHHQIEVRTDHRNLEHLSTAQTLNQRQVRWSLFFARFDFWVTYVPSGGNQCADALSQKPEYTRREDKILPQTVIPLERFAATEEPVDLRVRIQEAQQQEHLWQLDIENWMRMGDKRLLGCILGTCYGSVIAFMCLEVLFVALSYVNVMIVQRRDTLGCSKHCTSSLGHFASCGICRQAKYAPGAPPGLLQPLPTPERPWGTVSLDFITELPPSKGATTILVVVDMLTKMAHFIPCVGLPLAKITAQLFISHVFRLHGLPDRIVSDRGVQTCLSFTHHPETDGGTERMNAILEQYLRCFSNTQQDNWVEMLPVAEFASPSDSPLPAVDTFLQELKAVHHMVRNQLERAKEDYKWFAERHCHDVLPSALGHRKAERDGAWYHIQPVFQGSLLVPVSADSLHRPDPSQPAPVAPLGEEDCGADFSIRWHGRVMGQRTSPGLMPLMFMLLIWSRTFTLSFLNVLICLVLGEGALKRRNSQQGVGVWLQRWWRRLGKGRAS</sequence>
<protein>
    <submittedName>
        <fullName evidence="13">Retrotransposon-derived protein PEG10</fullName>
    </submittedName>
</protein>
<feature type="domain" description="CCHC-type" evidence="11">
    <location>
        <begin position="120"/>
        <end position="134"/>
    </location>
</feature>
<evidence type="ECO:0000256" key="10">
    <source>
        <dbReference type="SAM" id="Phobius"/>
    </source>
</evidence>
<dbReference type="Proteomes" id="UP000018936">
    <property type="component" value="Unassembled WGS sequence"/>
</dbReference>
<dbReference type="PANTHER" id="PTHR37984:SF5">
    <property type="entry name" value="PROTEIN NYNRIN-LIKE"/>
    <property type="match status" value="1"/>
</dbReference>
<dbReference type="Gene3D" id="3.30.70.270">
    <property type="match status" value="2"/>
</dbReference>
<keyword evidence="10" id="KW-0472">Membrane</keyword>
<keyword evidence="14" id="KW-1185">Reference proteome</keyword>
<dbReference type="CDD" id="cd09274">
    <property type="entry name" value="RNase_HI_RT_Ty3"/>
    <property type="match status" value="1"/>
</dbReference>
<keyword evidence="10" id="KW-1133">Transmembrane helix</keyword>
<evidence type="ECO:0000313" key="14">
    <source>
        <dbReference type="Proteomes" id="UP000018936"/>
    </source>
</evidence>
<dbReference type="PROSITE" id="PS50994">
    <property type="entry name" value="INTEGRASE"/>
    <property type="match status" value="1"/>
</dbReference>
<feature type="domain" description="Integrase catalytic" evidence="12">
    <location>
        <begin position="863"/>
        <end position="965"/>
    </location>
</feature>
<organism evidence="13 14">
    <name type="scientific">Ophiophagus hannah</name>
    <name type="common">King cobra</name>
    <name type="synonym">Naja hannah</name>
    <dbReference type="NCBI Taxonomy" id="8665"/>
    <lineage>
        <taxon>Eukaryota</taxon>
        <taxon>Metazoa</taxon>
        <taxon>Chordata</taxon>
        <taxon>Craniata</taxon>
        <taxon>Vertebrata</taxon>
        <taxon>Euteleostomi</taxon>
        <taxon>Lepidosauria</taxon>
        <taxon>Squamata</taxon>
        <taxon>Bifurcata</taxon>
        <taxon>Unidentata</taxon>
        <taxon>Episquamata</taxon>
        <taxon>Toxicofera</taxon>
        <taxon>Serpentes</taxon>
        <taxon>Colubroidea</taxon>
        <taxon>Elapidae</taxon>
        <taxon>Elapinae</taxon>
        <taxon>Ophiophagus</taxon>
    </lineage>
</organism>
<dbReference type="SUPFAM" id="SSF53098">
    <property type="entry name" value="Ribonuclease H-like"/>
    <property type="match status" value="1"/>
</dbReference>
<feature type="non-terminal residue" evidence="13">
    <location>
        <position position="1"/>
    </location>
</feature>
<dbReference type="GO" id="GO:0003964">
    <property type="term" value="F:RNA-directed DNA polymerase activity"/>
    <property type="evidence" value="ECO:0007669"/>
    <property type="project" value="UniProtKB-KW"/>
</dbReference>
<dbReference type="FunFam" id="3.30.70.270:FF:000020">
    <property type="entry name" value="Transposon Tf2-6 polyprotein-like Protein"/>
    <property type="match status" value="1"/>
</dbReference>
<keyword evidence="7" id="KW-0695">RNA-directed DNA polymerase</keyword>
<evidence type="ECO:0000313" key="13">
    <source>
        <dbReference type="EMBL" id="ETE60708.1"/>
    </source>
</evidence>
<dbReference type="CDD" id="cd01647">
    <property type="entry name" value="RT_LTR"/>
    <property type="match status" value="1"/>
</dbReference>
<comment type="caution">
    <text evidence="13">The sequence shown here is derived from an EMBL/GenBank/DDBJ whole genome shotgun (WGS) entry which is preliminary data.</text>
</comment>
<dbReference type="GO" id="GO:0016787">
    <property type="term" value="F:hydrolase activity"/>
    <property type="evidence" value="ECO:0007669"/>
    <property type="project" value="UniProtKB-KW"/>
</dbReference>
<evidence type="ECO:0000256" key="7">
    <source>
        <dbReference type="ARBA" id="ARBA00022918"/>
    </source>
</evidence>
<dbReference type="Gene3D" id="3.30.420.10">
    <property type="entry name" value="Ribonuclease H-like superfamily/Ribonuclease H"/>
    <property type="match status" value="1"/>
</dbReference>
<dbReference type="SUPFAM" id="SSF56672">
    <property type="entry name" value="DNA/RNA polymerases"/>
    <property type="match status" value="1"/>
</dbReference>
<evidence type="ECO:0000256" key="6">
    <source>
        <dbReference type="ARBA" id="ARBA00022801"/>
    </source>
</evidence>
<dbReference type="GO" id="GO:0015074">
    <property type="term" value="P:DNA integration"/>
    <property type="evidence" value="ECO:0007669"/>
    <property type="project" value="InterPro"/>
</dbReference>
<evidence type="ECO:0000259" key="11">
    <source>
        <dbReference type="PROSITE" id="PS50158"/>
    </source>
</evidence>
<dbReference type="Gene3D" id="2.40.70.10">
    <property type="entry name" value="Acid Proteases"/>
    <property type="match status" value="1"/>
</dbReference>
<dbReference type="InterPro" id="IPR021109">
    <property type="entry name" value="Peptidase_aspartic_dom_sf"/>
</dbReference>
<dbReference type="InterPro" id="IPR012337">
    <property type="entry name" value="RNaseH-like_sf"/>
</dbReference>
<evidence type="ECO:0000256" key="4">
    <source>
        <dbReference type="ARBA" id="ARBA00022722"/>
    </source>
</evidence>
<keyword evidence="8" id="KW-0479">Metal-binding</keyword>
<gene>
    <name evidence="13" type="primary">PEG10</name>
    <name evidence="13" type="ORF">L345_13547</name>
</gene>
<dbReference type="InterPro" id="IPR043502">
    <property type="entry name" value="DNA/RNA_pol_sf"/>
</dbReference>
<dbReference type="EMBL" id="AZIM01004462">
    <property type="protein sequence ID" value="ETE60708.1"/>
    <property type="molecule type" value="Genomic_DNA"/>
</dbReference>
<evidence type="ECO:0000256" key="9">
    <source>
        <dbReference type="SAM" id="Coils"/>
    </source>
</evidence>
<keyword evidence="8" id="KW-0862">Zinc</keyword>
<dbReference type="Pfam" id="PF17917">
    <property type="entry name" value="RT_RNaseH"/>
    <property type="match status" value="1"/>
</dbReference>
<dbReference type="GO" id="GO:0003676">
    <property type="term" value="F:nucleic acid binding"/>
    <property type="evidence" value="ECO:0007669"/>
    <property type="project" value="InterPro"/>
</dbReference>